<evidence type="ECO:0000313" key="2">
    <source>
        <dbReference type="EMBL" id="CAF0975285.1"/>
    </source>
</evidence>
<gene>
    <name evidence="2" type="ORF">EDS130_LOCUS13582</name>
    <name evidence="3" type="ORF">XAT740_LOCUS25692</name>
</gene>
<feature type="transmembrane region" description="Helical" evidence="1">
    <location>
        <begin position="31"/>
        <end position="53"/>
    </location>
</feature>
<comment type="caution">
    <text evidence="2">The sequence shown here is derived from an EMBL/GenBank/DDBJ whole genome shotgun (WGS) entry which is preliminary data.</text>
</comment>
<name>A0A814EXR8_ADIRI</name>
<dbReference type="EMBL" id="CAJNOJ010000054">
    <property type="protein sequence ID" value="CAF0975285.1"/>
    <property type="molecule type" value="Genomic_DNA"/>
</dbReference>
<keyword evidence="4" id="KW-1185">Reference proteome</keyword>
<dbReference type="AlphaFoldDB" id="A0A814EXR8"/>
<organism evidence="2 5">
    <name type="scientific">Adineta ricciae</name>
    <name type="common">Rotifer</name>
    <dbReference type="NCBI Taxonomy" id="249248"/>
    <lineage>
        <taxon>Eukaryota</taxon>
        <taxon>Metazoa</taxon>
        <taxon>Spiralia</taxon>
        <taxon>Gnathifera</taxon>
        <taxon>Rotifera</taxon>
        <taxon>Eurotatoria</taxon>
        <taxon>Bdelloidea</taxon>
        <taxon>Adinetida</taxon>
        <taxon>Adinetidae</taxon>
        <taxon>Adineta</taxon>
    </lineage>
</organism>
<evidence type="ECO:0000313" key="3">
    <source>
        <dbReference type="EMBL" id="CAF1240103.1"/>
    </source>
</evidence>
<dbReference type="OrthoDB" id="10027903at2759"/>
<dbReference type="Proteomes" id="UP000663828">
    <property type="component" value="Unassembled WGS sequence"/>
</dbReference>
<proteinExistence type="predicted"/>
<evidence type="ECO:0000256" key="1">
    <source>
        <dbReference type="SAM" id="Phobius"/>
    </source>
</evidence>
<evidence type="ECO:0000313" key="4">
    <source>
        <dbReference type="Proteomes" id="UP000663828"/>
    </source>
</evidence>
<keyword evidence="1" id="KW-0812">Transmembrane</keyword>
<accession>A0A814EXR8</accession>
<reference evidence="2" key="1">
    <citation type="submission" date="2021-02" db="EMBL/GenBank/DDBJ databases">
        <authorList>
            <person name="Nowell W R."/>
        </authorList>
    </citation>
    <scope>NUCLEOTIDE SEQUENCE</scope>
</reference>
<keyword evidence="1" id="KW-0472">Membrane</keyword>
<dbReference type="EMBL" id="CAJNOR010002049">
    <property type="protein sequence ID" value="CAF1240103.1"/>
    <property type="molecule type" value="Genomic_DNA"/>
</dbReference>
<protein>
    <submittedName>
        <fullName evidence="2">Uncharacterized protein</fullName>
    </submittedName>
</protein>
<dbReference type="Proteomes" id="UP000663852">
    <property type="component" value="Unassembled WGS sequence"/>
</dbReference>
<evidence type="ECO:0000313" key="5">
    <source>
        <dbReference type="Proteomes" id="UP000663852"/>
    </source>
</evidence>
<sequence>MINVTIELPESVNIFQRYLLGDSLKNSLSRLTVILSVIILVWLGMLLALIIHLKCQRSRQRLKSSTSHHLHENDKEPMRKCSEQFGRNRRFDSSVSSISSIRCHSLRRNCFRLKRFCFFWSSSTNDNEQPDKRSSISGNQRDAIQVNPIVAPIRLQVTLANTVKRPSANIGLKLSSYHDISSSSGNEFKNLCATENEHDKQIMSANATQPFQLTHLTRSSFPDAMTQANLICPSAERLQKLHEFNTKATLLFHPITRRLSNANTNNCLPPLNTIQNQQRKSLLAVSSTRELTSTNQWHWKHSLINNPIHHDERVTSSARQLPLVMITDTNSSNTNIVELETYEDNHRLMTELDKRLARQLRSSYRPRHST</sequence>
<keyword evidence="1" id="KW-1133">Transmembrane helix</keyword>